<evidence type="ECO:0000256" key="5">
    <source>
        <dbReference type="ARBA" id="ARBA00023125"/>
    </source>
</evidence>
<dbReference type="SMART" id="SM00380">
    <property type="entry name" value="AP2"/>
    <property type="match status" value="1"/>
</dbReference>
<comment type="similarity">
    <text evidence="9">Belongs to the AP2/ERF transcription factor family. ERF subfamily.</text>
</comment>
<dbReference type="InterPro" id="IPR016177">
    <property type="entry name" value="DNA-bd_dom_sf"/>
</dbReference>
<sequence>MSATVDFWNTIGVQQSSAVAGGELMEALQPFIKSASVDYQNTLVLSPTSTSYSYSLSPSPKHQFGSYLYPTQYPFSYEQLGSPPGLNQITQSQAQINLGPKPVSMKQSGFGSPPKSVKLYRGVRQRHWGKWVAEIRLPKNRTRLWLGTFDAAEEAALAYDHAAYKLRGESARLNFPQLRHNWLGGGFKPLHSSVDAKLQEICRILSEGKSVDRCKKSTRTSAKSQIPTAQSEAAAAAESSDSGSGGSSPSAELTFAAEESAWCDADNFSLEKCPSYEIDWGSI</sequence>
<reference evidence="12" key="3">
    <citation type="submission" date="2020-06" db="EMBL/GenBank/DDBJ databases">
        <title>Helianthus annuus Genome sequencing and assembly Release 2.</title>
        <authorList>
            <person name="Gouzy J."/>
            <person name="Langlade N."/>
            <person name="Munos S."/>
        </authorList>
    </citation>
    <scope>NUCLEOTIDE SEQUENCE</scope>
    <source>
        <tissue evidence="12">Leaves</tissue>
    </source>
</reference>
<reference evidence="13" key="2">
    <citation type="submission" date="2017-02" db="EMBL/GenBank/DDBJ databases">
        <title>Sunflower complete genome.</title>
        <authorList>
            <person name="Langlade N."/>
            <person name="Munos S."/>
        </authorList>
    </citation>
    <scope>NUCLEOTIDE SEQUENCE [LARGE SCALE GENOMIC DNA]</scope>
    <source>
        <tissue evidence="13">Leaves</tissue>
    </source>
</reference>
<evidence type="ECO:0000259" key="11">
    <source>
        <dbReference type="PROSITE" id="PS51032"/>
    </source>
</evidence>
<dbReference type="EMBL" id="MNCJ02000317">
    <property type="protein sequence ID" value="KAF5818505.1"/>
    <property type="molecule type" value="Genomic_DNA"/>
</dbReference>
<feature type="compositionally biased region" description="Polar residues" evidence="10">
    <location>
        <begin position="219"/>
        <end position="228"/>
    </location>
</feature>
<dbReference type="PROSITE" id="PS51032">
    <property type="entry name" value="AP2_ERF"/>
    <property type="match status" value="1"/>
</dbReference>
<dbReference type="PANTHER" id="PTHR31657">
    <property type="entry name" value="ETHYLENE-RESPONSIVE TRANSCRIPTION FACTOR ERF061"/>
    <property type="match status" value="1"/>
</dbReference>
<dbReference type="Gene3D" id="3.30.730.10">
    <property type="entry name" value="AP2/ERF domain"/>
    <property type="match status" value="1"/>
</dbReference>
<evidence type="ECO:0000256" key="4">
    <source>
        <dbReference type="ARBA" id="ARBA00023015"/>
    </source>
</evidence>
<evidence type="ECO:0000256" key="1">
    <source>
        <dbReference type="ARBA" id="ARBA00004123"/>
    </source>
</evidence>
<dbReference type="InterPro" id="IPR051758">
    <property type="entry name" value="ERF/AP2-like"/>
</dbReference>
<keyword evidence="5 13" id="KW-0238">DNA-binding</keyword>
<reference evidence="12 14" key="1">
    <citation type="journal article" date="2017" name="Nature">
        <title>The sunflower genome provides insights into oil metabolism, flowering and Asterid evolution.</title>
        <authorList>
            <person name="Badouin H."/>
            <person name="Gouzy J."/>
            <person name="Grassa C.J."/>
            <person name="Murat F."/>
            <person name="Staton S.E."/>
            <person name="Cottret L."/>
            <person name="Lelandais-Briere C."/>
            <person name="Owens G.L."/>
            <person name="Carrere S."/>
            <person name="Mayjonade B."/>
            <person name="Legrand L."/>
            <person name="Gill N."/>
            <person name="Kane N.C."/>
            <person name="Bowers J.E."/>
            <person name="Hubner S."/>
            <person name="Bellec A."/>
            <person name="Berard A."/>
            <person name="Berges H."/>
            <person name="Blanchet N."/>
            <person name="Boniface M.C."/>
            <person name="Brunel D."/>
            <person name="Catrice O."/>
            <person name="Chaidir N."/>
            <person name="Claudel C."/>
            <person name="Donnadieu C."/>
            <person name="Faraut T."/>
            <person name="Fievet G."/>
            <person name="Helmstetter N."/>
            <person name="King M."/>
            <person name="Knapp S.J."/>
            <person name="Lai Z."/>
            <person name="Le Paslier M.C."/>
            <person name="Lippi Y."/>
            <person name="Lorenzon L."/>
            <person name="Mandel J.R."/>
            <person name="Marage G."/>
            <person name="Marchand G."/>
            <person name="Marquand E."/>
            <person name="Bret-Mestries E."/>
            <person name="Morien E."/>
            <person name="Nambeesan S."/>
            <person name="Nguyen T."/>
            <person name="Pegot-Espagnet P."/>
            <person name="Pouilly N."/>
            <person name="Raftis F."/>
            <person name="Sallet E."/>
            <person name="Schiex T."/>
            <person name="Thomas J."/>
            <person name="Vandecasteele C."/>
            <person name="Vares D."/>
            <person name="Vear F."/>
            <person name="Vautrin S."/>
            <person name="Crespi M."/>
            <person name="Mangin B."/>
            <person name="Burke J.M."/>
            <person name="Salse J."/>
            <person name="Munos S."/>
            <person name="Vincourt P."/>
            <person name="Rieseberg L.H."/>
            <person name="Langlade N.B."/>
        </authorList>
    </citation>
    <scope>NUCLEOTIDE SEQUENCE [LARGE SCALE GENOMIC DNA]</scope>
    <source>
        <strain evidence="14">cv. SF193</strain>
        <tissue evidence="12">Leaves</tissue>
    </source>
</reference>
<dbReference type="Pfam" id="PF00847">
    <property type="entry name" value="AP2"/>
    <property type="match status" value="1"/>
</dbReference>
<dbReference type="FunFam" id="3.30.730.10:FF:000001">
    <property type="entry name" value="Ethylene-responsive transcription factor 2"/>
    <property type="match status" value="1"/>
</dbReference>
<name>A0A251VFW6_HELAN</name>
<evidence type="ECO:0000256" key="2">
    <source>
        <dbReference type="ARBA" id="ARBA00022745"/>
    </source>
</evidence>
<organism evidence="13 14">
    <name type="scientific">Helianthus annuus</name>
    <name type="common">Common sunflower</name>
    <dbReference type="NCBI Taxonomy" id="4232"/>
    <lineage>
        <taxon>Eukaryota</taxon>
        <taxon>Viridiplantae</taxon>
        <taxon>Streptophyta</taxon>
        <taxon>Embryophyta</taxon>
        <taxon>Tracheophyta</taxon>
        <taxon>Spermatophyta</taxon>
        <taxon>Magnoliopsida</taxon>
        <taxon>eudicotyledons</taxon>
        <taxon>Gunneridae</taxon>
        <taxon>Pentapetalae</taxon>
        <taxon>asterids</taxon>
        <taxon>campanulids</taxon>
        <taxon>Asterales</taxon>
        <taxon>Asteraceae</taxon>
        <taxon>Asteroideae</taxon>
        <taxon>Heliantheae alliance</taxon>
        <taxon>Heliantheae</taxon>
        <taxon>Helianthus</taxon>
    </lineage>
</organism>
<keyword evidence="7" id="KW-0804">Transcription</keyword>
<gene>
    <name evidence="13" type="ORF">HannXRQ_Chr02g0044391</name>
    <name evidence="12" type="ORF">HanXRQr2_Chr02g0066061</name>
</gene>
<evidence type="ECO:0000256" key="3">
    <source>
        <dbReference type="ARBA" id="ARBA00022821"/>
    </source>
</evidence>
<dbReference type="GO" id="GO:0043565">
    <property type="term" value="F:sequence-specific DNA binding"/>
    <property type="evidence" value="ECO:0000318"/>
    <property type="project" value="GO_Central"/>
</dbReference>
<evidence type="ECO:0000256" key="7">
    <source>
        <dbReference type="ARBA" id="ARBA00023163"/>
    </source>
</evidence>
<dbReference type="GO" id="GO:0000976">
    <property type="term" value="F:transcription cis-regulatory region binding"/>
    <property type="evidence" value="ECO:0007669"/>
    <property type="project" value="UniProtKB-ARBA"/>
</dbReference>
<evidence type="ECO:0000313" key="14">
    <source>
        <dbReference type="Proteomes" id="UP000215914"/>
    </source>
</evidence>
<dbReference type="PANTHER" id="PTHR31657:SF73">
    <property type="entry name" value="OS02G0752800 PROTEIN"/>
    <property type="match status" value="1"/>
</dbReference>
<keyword evidence="2" id="KW-0936">Ethylene signaling pathway</keyword>
<evidence type="ECO:0000256" key="9">
    <source>
        <dbReference type="ARBA" id="ARBA00024343"/>
    </source>
</evidence>
<dbReference type="STRING" id="4232.A0A251VFW6"/>
<evidence type="ECO:0000313" key="12">
    <source>
        <dbReference type="EMBL" id="KAF5818505.1"/>
    </source>
</evidence>
<keyword evidence="3" id="KW-0611">Plant defense</keyword>
<dbReference type="EMBL" id="CM007891">
    <property type="protein sequence ID" value="OTG34314.1"/>
    <property type="molecule type" value="Genomic_DNA"/>
</dbReference>
<protein>
    <submittedName>
        <fullName evidence="13">Putative integrase-type DNA-binding superfamily protein</fullName>
    </submittedName>
    <submittedName>
        <fullName evidence="12">Transcription factor AP2-EREBP family</fullName>
    </submittedName>
</protein>
<keyword evidence="8" id="KW-0539">Nucleus</keyword>
<dbReference type="GO" id="GO:0009873">
    <property type="term" value="P:ethylene-activated signaling pathway"/>
    <property type="evidence" value="ECO:0007669"/>
    <property type="project" value="UniProtKB-KW"/>
</dbReference>
<dbReference type="InterPro" id="IPR001471">
    <property type="entry name" value="AP2/ERF_dom"/>
</dbReference>
<dbReference type="InterPro" id="IPR036955">
    <property type="entry name" value="AP2/ERF_dom_sf"/>
</dbReference>
<dbReference type="OrthoDB" id="663856at2759"/>
<feature type="region of interest" description="Disordered" evidence="10">
    <location>
        <begin position="216"/>
        <end position="252"/>
    </location>
</feature>
<keyword evidence="14" id="KW-1185">Reference proteome</keyword>
<dbReference type="OMA" id="RCKKSTR"/>
<evidence type="ECO:0000313" key="13">
    <source>
        <dbReference type="EMBL" id="OTG34314.1"/>
    </source>
</evidence>
<keyword evidence="6" id="KW-0010">Activator</keyword>
<accession>A0A251VFW6</accession>
<proteinExistence type="inferred from homology"/>
<dbReference type="GO" id="GO:0005634">
    <property type="term" value="C:nucleus"/>
    <property type="evidence" value="ECO:0000318"/>
    <property type="project" value="GO_Central"/>
</dbReference>
<dbReference type="AlphaFoldDB" id="A0A251VFW6"/>
<evidence type="ECO:0000256" key="8">
    <source>
        <dbReference type="ARBA" id="ARBA00023242"/>
    </source>
</evidence>
<dbReference type="GO" id="GO:0006952">
    <property type="term" value="P:defense response"/>
    <property type="evidence" value="ECO:0007669"/>
    <property type="project" value="UniProtKB-KW"/>
</dbReference>
<dbReference type="SUPFAM" id="SSF54171">
    <property type="entry name" value="DNA-binding domain"/>
    <property type="match status" value="1"/>
</dbReference>
<evidence type="ECO:0000256" key="6">
    <source>
        <dbReference type="ARBA" id="ARBA00023159"/>
    </source>
</evidence>
<feature type="compositionally biased region" description="Low complexity" evidence="10">
    <location>
        <begin position="229"/>
        <end position="252"/>
    </location>
</feature>
<dbReference type="PRINTS" id="PR00367">
    <property type="entry name" value="ETHRSPELEMNT"/>
</dbReference>
<evidence type="ECO:0000256" key="10">
    <source>
        <dbReference type="SAM" id="MobiDB-lite"/>
    </source>
</evidence>
<comment type="subcellular location">
    <subcellularLocation>
        <location evidence="1">Nucleus</location>
    </subcellularLocation>
</comment>
<dbReference type="InParanoid" id="A0A251VFW6"/>
<dbReference type="GO" id="GO:0003700">
    <property type="term" value="F:DNA-binding transcription factor activity"/>
    <property type="evidence" value="ECO:0007669"/>
    <property type="project" value="InterPro"/>
</dbReference>
<dbReference type="CDD" id="cd00018">
    <property type="entry name" value="AP2"/>
    <property type="match status" value="1"/>
</dbReference>
<feature type="domain" description="AP2/ERF" evidence="11">
    <location>
        <begin position="119"/>
        <end position="176"/>
    </location>
</feature>
<keyword evidence="4" id="KW-0805">Transcription regulation</keyword>
<dbReference type="Proteomes" id="UP000215914">
    <property type="component" value="Chromosome 2"/>
</dbReference>
<dbReference type="Gramene" id="mRNA:HanXRQr2_Chr02g0066061">
    <property type="protein sequence ID" value="CDS:HanXRQr2_Chr02g0066061.1"/>
    <property type="gene ID" value="HanXRQr2_Chr02g0066061"/>
</dbReference>